<keyword evidence="2" id="KW-0175">Coiled coil</keyword>
<dbReference type="InterPro" id="IPR007157">
    <property type="entry name" value="PspA_VIPP1"/>
</dbReference>
<accession>A0A6J6E0B1</accession>
<evidence type="ECO:0000313" key="3">
    <source>
        <dbReference type="EMBL" id="CAB4567713.1"/>
    </source>
</evidence>
<sequence length="258" mass="28582">MFKALKKWWKYLGAKLNRNFDKNADPAVQLEQAITEAQQQHRRLKEQAANVIASQKQAEIRLNAKMTELEKLNANARQALLMAADAEKAGDPAKSQQYTSAAETIANQLIQVERDVESLKQMVMESTQASDQAKAAVQQNSRLLQEKLAEKNKLLSQLEQARMQEEMNSAMAQLNETVGDDVPTLKEVQEKIEARYAKAKATAELSETSVQSRILEIEQATANVEAQSRLSQLRAELGLESGTVAQPAAVEQPKPAQG</sequence>
<organism evidence="3">
    <name type="scientific">freshwater metagenome</name>
    <dbReference type="NCBI Taxonomy" id="449393"/>
    <lineage>
        <taxon>unclassified sequences</taxon>
        <taxon>metagenomes</taxon>
        <taxon>ecological metagenomes</taxon>
    </lineage>
</organism>
<reference evidence="3" key="1">
    <citation type="submission" date="2020-05" db="EMBL/GenBank/DDBJ databases">
        <authorList>
            <person name="Chiriac C."/>
            <person name="Salcher M."/>
            <person name="Ghai R."/>
            <person name="Kavagutti S V."/>
        </authorList>
    </citation>
    <scope>NUCLEOTIDE SEQUENCE</scope>
</reference>
<gene>
    <name evidence="3" type="ORF">UFOPK1493_02194</name>
</gene>
<proteinExistence type="inferred from homology"/>
<dbReference type="AlphaFoldDB" id="A0A6J6E0B1"/>
<evidence type="ECO:0000256" key="2">
    <source>
        <dbReference type="SAM" id="Coils"/>
    </source>
</evidence>
<dbReference type="Pfam" id="PF04012">
    <property type="entry name" value="PspA_IM30"/>
    <property type="match status" value="1"/>
</dbReference>
<comment type="similarity">
    <text evidence="1">Belongs to the PspA/Vipp/IM30 family.</text>
</comment>
<name>A0A6J6E0B1_9ZZZZ</name>
<feature type="coiled-coil region" evidence="2">
    <location>
        <begin position="27"/>
        <end position="168"/>
    </location>
</feature>
<dbReference type="EMBL" id="CAEZSR010000082">
    <property type="protein sequence ID" value="CAB4567713.1"/>
    <property type="molecule type" value="Genomic_DNA"/>
</dbReference>
<protein>
    <submittedName>
        <fullName evidence="3">Unannotated protein</fullName>
    </submittedName>
</protein>
<evidence type="ECO:0000256" key="1">
    <source>
        <dbReference type="ARBA" id="ARBA00043985"/>
    </source>
</evidence>